<evidence type="ECO:0000256" key="5">
    <source>
        <dbReference type="ARBA" id="ARBA00022771"/>
    </source>
</evidence>
<accession>A0AA38Y6P2</accession>
<keyword evidence="12" id="KW-0378">Hydrolase</keyword>
<dbReference type="GO" id="GO:0043328">
    <property type="term" value="P:protein transport to vacuole involved in ubiquitin-dependent protein catabolic process via the multivesicular body sorting pathway"/>
    <property type="evidence" value="ECO:0007669"/>
    <property type="project" value="UniProtKB-UniRule"/>
</dbReference>
<keyword evidence="9" id="KW-0963">Cytoplasm</keyword>
<keyword evidence="13" id="KW-1185">Reference proteome</keyword>
<dbReference type="Gene3D" id="2.30.30.380">
    <property type="entry name" value="Zn-finger domain of Sec23/24"/>
    <property type="match status" value="2"/>
</dbReference>
<evidence type="ECO:0000256" key="3">
    <source>
        <dbReference type="ARBA" id="ARBA00022723"/>
    </source>
</evidence>
<dbReference type="FunFam" id="1.10.10.10:FF:000527">
    <property type="entry name" value="Vacuolar protein sorting protein (Vps36), putative"/>
    <property type="match status" value="1"/>
</dbReference>
<comment type="subcellular location">
    <subcellularLocation>
        <location evidence="9">Cytoplasm</location>
    </subcellularLocation>
    <subcellularLocation>
        <location evidence="9">Endosome</location>
    </subcellularLocation>
</comment>
<dbReference type="GO" id="GO:0032266">
    <property type="term" value="F:phosphatidylinositol-3-phosphate binding"/>
    <property type="evidence" value="ECO:0007669"/>
    <property type="project" value="UniProtKB-UniRule"/>
</dbReference>
<dbReference type="GO" id="GO:0008270">
    <property type="term" value="F:zinc ion binding"/>
    <property type="evidence" value="ECO:0007669"/>
    <property type="project" value="UniProtKB-KW"/>
</dbReference>
<evidence type="ECO:0000256" key="9">
    <source>
        <dbReference type="RuleBase" id="RU367095"/>
    </source>
</evidence>
<dbReference type="PANTHER" id="PTHR13128:SF12">
    <property type="entry name" value="VACUOLAR PROTEIN-SORTING-ASSOCIATED PROTEIN 36"/>
    <property type="match status" value="1"/>
</dbReference>
<comment type="caution">
    <text evidence="12">The sequence shown here is derived from an EMBL/GenBank/DDBJ whole genome shotgun (WGS) entry which is preliminary data.</text>
</comment>
<dbReference type="EMBL" id="JAPDRN010000031">
    <property type="protein sequence ID" value="KAJ9636025.1"/>
    <property type="molecule type" value="Genomic_DNA"/>
</dbReference>
<evidence type="ECO:0000259" key="11">
    <source>
        <dbReference type="PROSITE" id="PS51495"/>
    </source>
</evidence>
<gene>
    <name evidence="12" type="primary">VPS36</name>
    <name evidence="12" type="ORF">H2204_005522</name>
</gene>
<evidence type="ECO:0000256" key="10">
    <source>
        <dbReference type="SAM" id="MobiDB-lite"/>
    </source>
</evidence>
<keyword evidence="2 9" id="KW-0813">Transport</keyword>
<feature type="compositionally biased region" description="Basic and acidic residues" evidence="10">
    <location>
        <begin position="182"/>
        <end position="201"/>
    </location>
</feature>
<keyword evidence="6" id="KW-0862">Zinc</keyword>
<feature type="compositionally biased region" description="Basic and acidic residues" evidence="10">
    <location>
        <begin position="80"/>
        <end position="89"/>
    </location>
</feature>
<keyword evidence="5" id="KW-0863">Zinc-finger</keyword>
<dbReference type="PANTHER" id="PTHR13128">
    <property type="entry name" value="VACUOLAR PROTEIN-SORTING-ASSOCIATED PROTEIN 36"/>
    <property type="match status" value="1"/>
</dbReference>
<keyword evidence="8" id="KW-0175">Coiled coil</keyword>
<dbReference type="AlphaFoldDB" id="A0AA38Y6P2"/>
<organism evidence="12 13">
    <name type="scientific">Knufia peltigerae</name>
    <dbReference type="NCBI Taxonomy" id="1002370"/>
    <lineage>
        <taxon>Eukaryota</taxon>
        <taxon>Fungi</taxon>
        <taxon>Dikarya</taxon>
        <taxon>Ascomycota</taxon>
        <taxon>Pezizomycotina</taxon>
        <taxon>Eurotiomycetes</taxon>
        <taxon>Chaetothyriomycetidae</taxon>
        <taxon>Chaetothyriales</taxon>
        <taxon>Trichomeriaceae</taxon>
        <taxon>Knufia</taxon>
    </lineage>
</organism>
<dbReference type="SUPFAM" id="SSF90209">
    <property type="entry name" value="Ran binding protein zinc finger-like"/>
    <property type="match status" value="2"/>
</dbReference>
<dbReference type="Gene3D" id="6.10.140.260">
    <property type="match status" value="1"/>
</dbReference>
<name>A0AA38Y6P2_9EURO</name>
<feature type="compositionally biased region" description="Low complexity" evidence="10">
    <location>
        <begin position="538"/>
        <end position="549"/>
    </location>
</feature>
<evidence type="ECO:0000256" key="4">
    <source>
        <dbReference type="ARBA" id="ARBA00022753"/>
    </source>
</evidence>
<comment type="similarity">
    <text evidence="1 9">Belongs to the VPS36 family.</text>
</comment>
<evidence type="ECO:0000256" key="1">
    <source>
        <dbReference type="ARBA" id="ARBA00009697"/>
    </source>
</evidence>
<evidence type="ECO:0000313" key="12">
    <source>
        <dbReference type="EMBL" id="KAJ9636025.1"/>
    </source>
</evidence>
<dbReference type="SMART" id="SM00547">
    <property type="entry name" value="ZnF_RBZ"/>
    <property type="match status" value="1"/>
</dbReference>
<feature type="region of interest" description="Disordered" evidence="10">
    <location>
        <begin position="532"/>
        <end position="555"/>
    </location>
</feature>
<dbReference type="GO" id="GO:0016787">
    <property type="term" value="F:hydrolase activity"/>
    <property type="evidence" value="ECO:0007669"/>
    <property type="project" value="UniProtKB-KW"/>
</dbReference>
<dbReference type="GO" id="GO:0043130">
    <property type="term" value="F:ubiquitin binding"/>
    <property type="evidence" value="ECO:0007669"/>
    <property type="project" value="UniProtKB-UniRule"/>
</dbReference>
<proteinExistence type="inferred from homology"/>
<dbReference type="SUPFAM" id="SSF46785">
    <property type="entry name" value="Winged helix' DNA-binding domain"/>
    <property type="match status" value="1"/>
</dbReference>
<dbReference type="InterPro" id="IPR011993">
    <property type="entry name" value="PH-like_dom_sf"/>
</dbReference>
<keyword evidence="4 9" id="KW-0967">Endosome</keyword>
<dbReference type="PROSITE" id="PS51495">
    <property type="entry name" value="GLUE"/>
    <property type="match status" value="1"/>
</dbReference>
<dbReference type="Pfam" id="PF11605">
    <property type="entry name" value="Vps36_ESCRT-II"/>
    <property type="match status" value="1"/>
</dbReference>
<feature type="compositionally biased region" description="Polar residues" evidence="10">
    <location>
        <begin position="1"/>
        <end position="16"/>
    </location>
</feature>
<feature type="domain" description="GLUE N-terminal" evidence="11">
    <location>
        <begin position="192"/>
        <end position="530"/>
    </location>
</feature>
<feature type="compositionally biased region" description="Basic and acidic residues" evidence="10">
    <location>
        <begin position="150"/>
        <end position="165"/>
    </location>
</feature>
<reference evidence="12" key="1">
    <citation type="submission" date="2022-10" db="EMBL/GenBank/DDBJ databases">
        <title>Culturing micro-colonial fungi from biological soil crusts in the Mojave desert and describing Neophaeococcomyces mojavensis, and introducing the new genera and species Taxawa tesnikishii.</title>
        <authorList>
            <person name="Kurbessoian T."/>
            <person name="Stajich J.E."/>
        </authorList>
    </citation>
    <scope>NUCLEOTIDE SEQUENCE</scope>
    <source>
        <strain evidence="12">TK_35</strain>
    </source>
</reference>
<evidence type="ECO:0000256" key="2">
    <source>
        <dbReference type="ARBA" id="ARBA00022448"/>
    </source>
</evidence>
<dbReference type="InterPro" id="IPR031558">
    <property type="entry name" value="Vps36-NZF-N"/>
</dbReference>
<dbReference type="InterPro" id="IPR036443">
    <property type="entry name" value="Znf_RanBP2_sf"/>
</dbReference>
<dbReference type="InterPro" id="IPR036388">
    <property type="entry name" value="WH-like_DNA-bd_sf"/>
</dbReference>
<evidence type="ECO:0000313" key="13">
    <source>
        <dbReference type="Proteomes" id="UP001172681"/>
    </source>
</evidence>
<sequence>MASTNPDSMTNAQGEFQPSRPRDQPMEQHGHQVGQKVSPADNAPEFSAQILPPGTAPKESTYQPNPISEIPGQANNPDVLRSHGKEGVRTDPLSTLPGATSADVHTGLGKPIQGETSTEVRHEGQHTRSKPTSGPEGAGATGGSGLHGDVNVEFRRLAEEGDHPRGPISGHNVTRQGAEDTEPARDVEVAAEGDSVKKDPGYSRAKNATGVPDRGAASDSKYKIASCQKGHAYLTSHRACYVDDADPRSNSWAVDLKEVEKYEFQVKFDISSSLKLQAHPSLMQAGFLKSSAKITLFPKPLKRGFGSGTRSVAPQPLQFQRLASSSSPTSRSTSPFRSTTVSTAIEPVVVGTWVCPICSFSNPVPSNFDPTIATEAFPLPPCLACGIKPPFALVLKAAIAANAKRVPESGIQASDNTEAIRSTATHDDGNISDDITCPRCTFRNHPGMRICELCSAPLPVPSSIQRVAFTESMNRSESPGPEIAGLSLEEGQHESICVKFSFRTGGDKVFYERLKNAMIQRKWLLQSAPPIPHAEIRSPTPTESASPAPLAGPRTSAVGIAGLERRGLETRRNNETVLGNAFGDLEALMASAKDIVALAEKFAAESGSDLGLAGTSSDPLLSRSAAALGMVTTKDILGDSSNTLYISELARNLAEYATDDRRGILRSQGGTMSLVDFWAMFNRSQNGLELVSPSDFQKAAEAWERLGLPVKMRRFKSGLLAVQRRDASDEKTIKQLRDWLDTLRSSTPEDVPTWEWSTFGFGVTAQQAAAKFGWSLGVAVEELEMAEERGALCREEGVEGLKFWLNFLVQDE</sequence>
<dbReference type="GO" id="GO:0031902">
    <property type="term" value="C:late endosome membrane"/>
    <property type="evidence" value="ECO:0007669"/>
    <property type="project" value="UniProtKB-UniRule"/>
</dbReference>
<keyword evidence="7 9" id="KW-0653">Protein transport</keyword>
<evidence type="ECO:0000256" key="8">
    <source>
        <dbReference type="ARBA" id="ARBA00023054"/>
    </source>
</evidence>
<comment type="function">
    <text evidence="9">Component of the ESCRT-II complex (endosomal sorting complex required for transport II), which is required for multivesicular body (MVB) formation and sorting of endosomal cargo proteins into MVBs.</text>
</comment>
<feature type="compositionally biased region" description="Basic and acidic residues" evidence="10">
    <location>
        <begin position="20"/>
        <end position="30"/>
    </location>
</feature>
<dbReference type="InterPro" id="IPR001876">
    <property type="entry name" value="Znf_RanBP2"/>
</dbReference>
<evidence type="ECO:0000256" key="7">
    <source>
        <dbReference type="ARBA" id="ARBA00022927"/>
    </source>
</evidence>
<dbReference type="Gene3D" id="2.30.29.30">
    <property type="entry name" value="Pleckstrin-homology domain (PH domain)/Phosphotyrosine-binding domain (PTB)"/>
    <property type="match status" value="1"/>
</dbReference>
<keyword evidence="3" id="KW-0479">Metal-binding</keyword>
<dbReference type="FunFam" id="1.10.10.10:FF:000165">
    <property type="entry name" value="Vacuolar protein sorting protein (Vps36)"/>
    <property type="match status" value="1"/>
</dbReference>
<dbReference type="Proteomes" id="UP001172681">
    <property type="component" value="Unassembled WGS sequence"/>
</dbReference>
<dbReference type="Pfam" id="PF16988">
    <property type="entry name" value="Vps36-NZF-N"/>
    <property type="match status" value="1"/>
</dbReference>
<feature type="region of interest" description="Disordered" evidence="10">
    <location>
        <begin position="1"/>
        <end position="217"/>
    </location>
</feature>
<dbReference type="Gene3D" id="1.10.10.10">
    <property type="entry name" value="Winged helix-like DNA-binding domain superfamily/Winged helix DNA-binding domain"/>
    <property type="match status" value="2"/>
</dbReference>
<dbReference type="Pfam" id="PF04157">
    <property type="entry name" value="EAP30"/>
    <property type="match status" value="1"/>
</dbReference>
<feature type="compositionally biased region" description="Gly residues" evidence="10">
    <location>
        <begin position="136"/>
        <end position="146"/>
    </location>
</feature>
<dbReference type="GO" id="GO:0000814">
    <property type="term" value="C:ESCRT II complex"/>
    <property type="evidence" value="ECO:0007669"/>
    <property type="project" value="UniProtKB-UniRule"/>
</dbReference>
<protein>
    <recommendedName>
        <fullName evidence="9">Vacuolar protein-sorting-associated protein 36</fullName>
    </recommendedName>
    <alternativeName>
        <fullName evidence="9">ESCRT-II complex subunit VPS36</fullName>
    </alternativeName>
</protein>
<dbReference type="InterPro" id="IPR036390">
    <property type="entry name" value="WH_DNA-bd_sf"/>
</dbReference>
<dbReference type="InterPro" id="IPR021648">
    <property type="entry name" value="GLUE_dom"/>
</dbReference>
<dbReference type="InterPro" id="IPR040608">
    <property type="entry name" value="Snf8/Vps36"/>
</dbReference>
<dbReference type="SUPFAM" id="SSF50729">
    <property type="entry name" value="PH domain-like"/>
    <property type="match status" value="1"/>
</dbReference>
<comment type="subunit">
    <text evidence="9">Component of the endosomal sorting complex required for transport II (ESCRT-II).</text>
</comment>
<evidence type="ECO:0000256" key="6">
    <source>
        <dbReference type="ARBA" id="ARBA00022833"/>
    </source>
</evidence>
<dbReference type="InterPro" id="IPR037855">
    <property type="entry name" value="Vps36"/>
</dbReference>